<dbReference type="Proteomes" id="UP001061862">
    <property type="component" value="Chromosome"/>
</dbReference>
<dbReference type="PROSITE" id="PS50126">
    <property type="entry name" value="S1"/>
    <property type="match status" value="1"/>
</dbReference>
<dbReference type="InterPro" id="IPR012340">
    <property type="entry name" value="NA-bd_OB-fold"/>
</dbReference>
<dbReference type="NCBIfam" id="TIGR02063">
    <property type="entry name" value="RNase_R"/>
    <property type="match status" value="1"/>
</dbReference>
<dbReference type="PANTHER" id="PTHR23355">
    <property type="entry name" value="RIBONUCLEASE"/>
    <property type="match status" value="1"/>
</dbReference>
<dbReference type="InterPro" id="IPR004476">
    <property type="entry name" value="RNase_II/RNase_R"/>
</dbReference>
<dbReference type="InterPro" id="IPR040476">
    <property type="entry name" value="CSD2"/>
</dbReference>
<dbReference type="Pfam" id="PF00575">
    <property type="entry name" value="S1"/>
    <property type="match status" value="1"/>
</dbReference>
<keyword evidence="6 7" id="KW-0694">RNA-binding</keyword>
<evidence type="ECO:0000256" key="1">
    <source>
        <dbReference type="ARBA" id="ARBA00001849"/>
    </source>
</evidence>
<feature type="region of interest" description="Disordered" evidence="8">
    <location>
        <begin position="737"/>
        <end position="761"/>
    </location>
</feature>
<protein>
    <recommendedName>
        <fullName evidence="7">Ribonuclease R</fullName>
        <shortName evidence="7">RNase R</shortName>
        <ecNumber evidence="7">3.1.13.1</ecNumber>
    </recommendedName>
</protein>
<evidence type="ECO:0000256" key="4">
    <source>
        <dbReference type="ARBA" id="ARBA00022801"/>
    </source>
</evidence>
<dbReference type="Gene3D" id="2.40.50.140">
    <property type="entry name" value="Nucleic acid-binding proteins"/>
    <property type="match status" value="1"/>
</dbReference>
<comment type="similarity">
    <text evidence="7">Belongs to the RNR ribonuclease family. RNase R subfamily.</text>
</comment>
<evidence type="ECO:0000313" key="10">
    <source>
        <dbReference type="EMBL" id="UXN69373.1"/>
    </source>
</evidence>
<keyword evidence="2 7" id="KW-0963">Cytoplasm</keyword>
<feature type="domain" description="S1 motif" evidence="9">
    <location>
        <begin position="650"/>
        <end position="731"/>
    </location>
</feature>
<dbReference type="PANTHER" id="PTHR23355:SF9">
    <property type="entry name" value="DIS3-LIKE EXONUCLEASE 2"/>
    <property type="match status" value="1"/>
</dbReference>
<keyword evidence="5 7" id="KW-0269">Exonuclease</keyword>
<comment type="subcellular location">
    <subcellularLocation>
        <location evidence="7">Cytoplasm</location>
    </subcellularLocation>
</comment>
<dbReference type="InterPro" id="IPR011805">
    <property type="entry name" value="RNase_R"/>
</dbReference>
<evidence type="ECO:0000256" key="8">
    <source>
        <dbReference type="SAM" id="MobiDB-lite"/>
    </source>
</evidence>
<dbReference type="SMART" id="SM00316">
    <property type="entry name" value="S1"/>
    <property type="match status" value="1"/>
</dbReference>
<dbReference type="SMART" id="SM00955">
    <property type="entry name" value="RNB"/>
    <property type="match status" value="1"/>
</dbReference>
<dbReference type="RefSeq" id="WP_262167805.1">
    <property type="nucleotide sequence ID" value="NZ_CP104965.1"/>
</dbReference>
<keyword evidence="4 7" id="KW-0378">Hydrolase</keyword>
<dbReference type="EC" id="3.1.13.1" evidence="7"/>
<feature type="region of interest" description="Disordered" evidence="8">
    <location>
        <begin position="1"/>
        <end position="26"/>
    </location>
</feature>
<reference evidence="10 11" key="1">
    <citation type="submission" date="2022-09" db="EMBL/GenBank/DDBJ databases">
        <title>Interaction between co-microsymbionts with complementary sets of symbiotic genes in legume-rhizobium systems.</title>
        <authorList>
            <person name="Safronova V."/>
            <person name="Sazanova A."/>
            <person name="Afonin A."/>
            <person name="Chirak E."/>
        </authorList>
    </citation>
    <scope>NUCLEOTIDE SEQUENCE [LARGE SCALE GENOMIC DNA]</scope>
    <source>
        <strain evidence="10 11">A18/4-1</strain>
    </source>
</reference>
<sequence length="761" mass="83936">MAQVPPKKPKNTSGPRRARQPAAGALPTREQLLEALAQQSDIKGKRDLAKVFGIRGDMRRPFKAMLAELEGEGIITRTRKALRRTAALPHVTVLDIPSDADPDNLHAFPAQWNEEEGERPRVAVIQGRDARVAPAPGDRILARIDAGEAEVPVYTAKPMKILDKPRKGQIGIVRMDDDGARLIPVDRKQKEMRIPLGDLLTASDGDLVEVEVKLSGRLMIPRAKVVAVIGNPMSEGAISLIAIHNLEIPYRFPASVTREAEEAKEATLKGREDWRELPLVTIDPPDAKDHDDAVYAEPDTDAANPGGFIVYVAIADVAAYVRPGTALDREAYLRGNSVYFPDRVVPMLPERISNELCSLKEGEPRASLAVRMVMGADGRKRSHSFHRVLMRSAAKLSYQQAQAAIDGNPDDKTGPILEPILRPLWAAYAAMAKARDQRGPLDLDLPERKIVLDDKGLVKDIRIPDRLDAHRLIEEMMIAANVAAAETLESKRSPLLYRVHDEPSSEKLQALRDFLGSLDIAVKKSDSVRASDFNGVLAQSRKAGNVEQVSEMVLRSQAQAEYAPENYGHFGLNLDRYAHFTSPIRRYADLIVHRALIKALDLGSDGLSEQEGLKLTGIGQHISATERRAMLAERETADRLLAQFLSAQIGARFEGRISGVTRSGLFVRLLDTGADGFIPASTLGQDYYRYVEEMQSMVGERTGEKFSLGDRVTVRLLEVAPIAGAMRFELLSEGTRVNPSSVRRGQKRPSRSYGPKGRKKR</sequence>
<evidence type="ECO:0000256" key="2">
    <source>
        <dbReference type="ARBA" id="ARBA00022490"/>
    </source>
</evidence>
<comment type="catalytic activity">
    <reaction evidence="1 7">
        <text>Exonucleolytic cleavage in the 3'- to 5'-direction to yield nucleoside 5'-phosphates.</text>
        <dbReference type="EC" id="3.1.13.1"/>
    </reaction>
</comment>
<proteinExistence type="inferred from homology"/>
<feature type="compositionally biased region" description="Basic residues" evidence="8">
    <location>
        <begin position="744"/>
        <end position="761"/>
    </location>
</feature>
<organism evidence="10 11">
    <name type="scientific">Devosia neptuniae</name>
    <dbReference type="NCBI Taxonomy" id="191302"/>
    <lineage>
        <taxon>Bacteria</taxon>
        <taxon>Pseudomonadati</taxon>
        <taxon>Pseudomonadota</taxon>
        <taxon>Alphaproteobacteria</taxon>
        <taxon>Hyphomicrobiales</taxon>
        <taxon>Devosiaceae</taxon>
        <taxon>Devosia</taxon>
    </lineage>
</organism>
<evidence type="ECO:0000256" key="5">
    <source>
        <dbReference type="ARBA" id="ARBA00022839"/>
    </source>
</evidence>
<comment type="function">
    <text evidence="7">3'-5' exoribonuclease that releases 5'-nucleoside monophosphates and is involved in maturation of structured RNAs.</text>
</comment>
<evidence type="ECO:0000256" key="3">
    <source>
        <dbReference type="ARBA" id="ARBA00022722"/>
    </source>
</evidence>
<gene>
    <name evidence="7 10" type="primary">rnr</name>
    <name evidence="10" type="ORF">N8A98_19420</name>
</gene>
<dbReference type="SUPFAM" id="SSF50249">
    <property type="entry name" value="Nucleic acid-binding proteins"/>
    <property type="match status" value="2"/>
</dbReference>
<keyword evidence="3 7" id="KW-0540">Nuclease</keyword>
<evidence type="ECO:0000259" key="9">
    <source>
        <dbReference type="PROSITE" id="PS50126"/>
    </source>
</evidence>
<dbReference type="NCBIfam" id="TIGR00358">
    <property type="entry name" value="3_prime_RNase"/>
    <property type="match status" value="1"/>
</dbReference>
<dbReference type="InterPro" id="IPR022966">
    <property type="entry name" value="RNase_II/R_CS"/>
</dbReference>
<evidence type="ECO:0000313" key="11">
    <source>
        <dbReference type="Proteomes" id="UP001061862"/>
    </source>
</evidence>
<dbReference type="InterPro" id="IPR001900">
    <property type="entry name" value="RNase_II/R"/>
</dbReference>
<dbReference type="InterPro" id="IPR003029">
    <property type="entry name" value="S1_domain"/>
</dbReference>
<dbReference type="CDD" id="cd04471">
    <property type="entry name" value="S1_RNase_R"/>
    <property type="match status" value="1"/>
</dbReference>
<dbReference type="HAMAP" id="MF_01895">
    <property type="entry name" value="RNase_R"/>
    <property type="match status" value="1"/>
</dbReference>
<evidence type="ECO:0000256" key="7">
    <source>
        <dbReference type="HAMAP-Rule" id="MF_01895"/>
    </source>
</evidence>
<dbReference type="Pfam" id="PF00773">
    <property type="entry name" value="RNB"/>
    <property type="match status" value="1"/>
</dbReference>
<dbReference type="Pfam" id="PF17876">
    <property type="entry name" value="CSD2"/>
    <property type="match status" value="1"/>
</dbReference>
<evidence type="ECO:0000256" key="6">
    <source>
        <dbReference type="ARBA" id="ARBA00022884"/>
    </source>
</evidence>
<name>A0ABY6CH35_9HYPH</name>
<dbReference type="PROSITE" id="PS01175">
    <property type="entry name" value="RIBONUCLEASE_II"/>
    <property type="match status" value="1"/>
</dbReference>
<dbReference type="InterPro" id="IPR050180">
    <property type="entry name" value="RNR_Ribonuclease"/>
</dbReference>
<accession>A0ABY6CH35</accession>
<keyword evidence="11" id="KW-1185">Reference proteome</keyword>
<dbReference type="EMBL" id="CP104965">
    <property type="protein sequence ID" value="UXN69373.1"/>
    <property type="molecule type" value="Genomic_DNA"/>
</dbReference>